<evidence type="ECO:0000313" key="9">
    <source>
        <dbReference type="Proteomes" id="UP001163823"/>
    </source>
</evidence>
<dbReference type="GO" id="GO:0003700">
    <property type="term" value="F:DNA-binding transcription factor activity"/>
    <property type="evidence" value="ECO:0007669"/>
    <property type="project" value="InterPro"/>
</dbReference>
<dbReference type="SUPFAM" id="SSF57959">
    <property type="entry name" value="Leucine zipper domain"/>
    <property type="match status" value="1"/>
</dbReference>
<accession>A0AAD7KRU3</accession>
<evidence type="ECO:0000256" key="3">
    <source>
        <dbReference type="ARBA" id="ARBA00023125"/>
    </source>
</evidence>
<evidence type="ECO:0000256" key="1">
    <source>
        <dbReference type="ARBA" id="ARBA00004123"/>
    </source>
</evidence>
<feature type="domain" description="BZIP" evidence="7">
    <location>
        <begin position="75"/>
        <end position="121"/>
    </location>
</feature>
<dbReference type="FunFam" id="1.20.5.170:FF:000020">
    <property type="entry name" value="BZIP transcription factor"/>
    <property type="match status" value="1"/>
</dbReference>
<dbReference type="GO" id="GO:0046982">
    <property type="term" value="F:protein heterodimerization activity"/>
    <property type="evidence" value="ECO:0007669"/>
    <property type="project" value="UniProtKB-ARBA"/>
</dbReference>
<reference evidence="8" key="1">
    <citation type="journal article" date="2023" name="Science">
        <title>Elucidation of the pathway for biosynthesis of saponin adjuvants from the soapbark tree.</title>
        <authorList>
            <person name="Reed J."/>
            <person name="Orme A."/>
            <person name="El-Demerdash A."/>
            <person name="Owen C."/>
            <person name="Martin L.B.B."/>
            <person name="Misra R.C."/>
            <person name="Kikuchi S."/>
            <person name="Rejzek M."/>
            <person name="Martin A.C."/>
            <person name="Harkess A."/>
            <person name="Leebens-Mack J."/>
            <person name="Louveau T."/>
            <person name="Stephenson M.J."/>
            <person name="Osbourn A."/>
        </authorList>
    </citation>
    <scope>NUCLEOTIDE SEQUENCE</scope>
    <source>
        <strain evidence="8">S10</strain>
    </source>
</reference>
<evidence type="ECO:0000256" key="2">
    <source>
        <dbReference type="ARBA" id="ARBA00023015"/>
    </source>
</evidence>
<comment type="caution">
    <text evidence="8">The sequence shown here is derived from an EMBL/GenBank/DDBJ whole genome shotgun (WGS) entry which is preliminary data.</text>
</comment>
<dbReference type="GO" id="GO:0005634">
    <property type="term" value="C:nucleus"/>
    <property type="evidence" value="ECO:0007669"/>
    <property type="project" value="UniProtKB-SubCell"/>
</dbReference>
<dbReference type="AlphaFoldDB" id="A0AAD7KRU3"/>
<evidence type="ECO:0000256" key="4">
    <source>
        <dbReference type="ARBA" id="ARBA00023163"/>
    </source>
</evidence>
<evidence type="ECO:0000256" key="5">
    <source>
        <dbReference type="ARBA" id="ARBA00023242"/>
    </source>
</evidence>
<dbReference type="KEGG" id="qsa:O6P43_033933"/>
<evidence type="ECO:0000313" key="8">
    <source>
        <dbReference type="EMBL" id="KAJ7944552.1"/>
    </source>
</evidence>
<feature type="region of interest" description="Disordered" evidence="6">
    <location>
        <begin position="42"/>
        <end position="65"/>
    </location>
</feature>
<evidence type="ECO:0000259" key="7">
    <source>
        <dbReference type="PROSITE" id="PS50217"/>
    </source>
</evidence>
<keyword evidence="5" id="KW-0539">Nucleus</keyword>
<dbReference type="CDD" id="cd14702">
    <property type="entry name" value="bZIP_plant_GBF1"/>
    <property type="match status" value="1"/>
</dbReference>
<feature type="compositionally biased region" description="Polar residues" evidence="6">
    <location>
        <begin position="42"/>
        <end position="57"/>
    </location>
</feature>
<gene>
    <name evidence="8" type="ORF">O6P43_033933</name>
</gene>
<dbReference type="PANTHER" id="PTHR45764">
    <property type="entry name" value="BZIP TRANSCRIPTION FACTOR 44"/>
    <property type="match status" value="1"/>
</dbReference>
<name>A0AAD7KRU3_QUISA</name>
<dbReference type="Proteomes" id="UP001163823">
    <property type="component" value="Chromosome 14"/>
</dbReference>
<dbReference type="GO" id="GO:0000976">
    <property type="term" value="F:transcription cis-regulatory region binding"/>
    <property type="evidence" value="ECO:0007669"/>
    <property type="project" value="TreeGrafter"/>
</dbReference>
<dbReference type="GO" id="GO:0045893">
    <property type="term" value="P:positive regulation of DNA-templated transcription"/>
    <property type="evidence" value="ECO:0007669"/>
    <property type="project" value="TreeGrafter"/>
</dbReference>
<dbReference type="Gene3D" id="1.20.5.170">
    <property type="match status" value="1"/>
</dbReference>
<keyword evidence="9" id="KW-1185">Reference proteome</keyword>
<keyword evidence="4" id="KW-0804">Transcription</keyword>
<dbReference type="PROSITE" id="PS00036">
    <property type="entry name" value="BZIP_BASIC"/>
    <property type="match status" value="1"/>
</dbReference>
<comment type="subcellular location">
    <subcellularLocation>
        <location evidence="1">Nucleus</location>
    </subcellularLocation>
</comment>
<dbReference type="InterPro" id="IPR045314">
    <property type="entry name" value="bZIP_plant_GBF1"/>
</dbReference>
<dbReference type="SMART" id="SM00338">
    <property type="entry name" value="BRLZ"/>
    <property type="match status" value="1"/>
</dbReference>
<proteinExistence type="predicted"/>
<dbReference type="PROSITE" id="PS50217">
    <property type="entry name" value="BZIP"/>
    <property type="match status" value="1"/>
</dbReference>
<dbReference type="Pfam" id="PF00170">
    <property type="entry name" value="bZIP_1"/>
    <property type="match status" value="1"/>
</dbReference>
<keyword evidence="3" id="KW-0238">DNA-binding</keyword>
<sequence length="177" mass="20490">MLSALSASFLSDPLHGNPISSFDGGFMPWECADIFSAFKPTTPINSSSGSDEPNQNHVKTKPAINEPNRMAFIMEERKRRRMISNRESARRSRMRKQKHLDNLRSQVNRFKMENLELSNRLRFILYHCHRISTENDQLRSDHTMLQQKLSDKNQILVFQHLQSFSSAWPCNSAVAPE</sequence>
<keyword evidence="2" id="KW-0805">Transcription regulation</keyword>
<dbReference type="EMBL" id="JARAOO010000014">
    <property type="protein sequence ID" value="KAJ7944552.1"/>
    <property type="molecule type" value="Genomic_DNA"/>
</dbReference>
<dbReference type="PANTHER" id="PTHR45764:SF21">
    <property type="entry name" value="OS03G0770000 PROTEIN"/>
    <property type="match status" value="1"/>
</dbReference>
<dbReference type="InterPro" id="IPR046347">
    <property type="entry name" value="bZIP_sf"/>
</dbReference>
<protein>
    <submittedName>
        <fullName evidence="8">Basic-leucine zipper transcription factor</fullName>
    </submittedName>
</protein>
<dbReference type="InterPro" id="IPR004827">
    <property type="entry name" value="bZIP"/>
</dbReference>
<organism evidence="8 9">
    <name type="scientific">Quillaja saponaria</name>
    <name type="common">Soap bark tree</name>
    <dbReference type="NCBI Taxonomy" id="32244"/>
    <lineage>
        <taxon>Eukaryota</taxon>
        <taxon>Viridiplantae</taxon>
        <taxon>Streptophyta</taxon>
        <taxon>Embryophyta</taxon>
        <taxon>Tracheophyta</taxon>
        <taxon>Spermatophyta</taxon>
        <taxon>Magnoliopsida</taxon>
        <taxon>eudicotyledons</taxon>
        <taxon>Gunneridae</taxon>
        <taxon>Pentapetalae</taxon>
        <taxon>rosids</taxon>
        <taxon>fabids</taxon>
        <taxon>Fabales</taxon>
        <taxon>Quillajaceae</taxon>
        <taxon>Quillaja</taxon>
    </lineage>
</organism>
<evidence type="ECO:0000256" key="6">
    <source>
        <dbReference type="SAM" id="MobiDB-lite"/>
    </source>
</evidence>